<organism evidence="1 2">
    <name type="scientific">Dreissena polymorpha</name>
    <name type="common">Zebra mussel</name>
    <name type="synonym">Mytilus polymorpha</name>
    <dbReference type="NCBI Taxonomy" id="45954"/>
    <lineage>
        <taxon>Eukaryota</taxon>
        <taxon>Metazoa</taxon>
        <taxon>Spiralia</taxon>
        <taxon>Lophotrochozoa</taxon>
        <taxon>Mollusca</taxon>
        <taxon>Bivalvia</taxon>
        <taxon>Autobranchia</taxon>
        <taxon>Heteroconchia</taxon>
        <taxon>Euheterodonta</taxon>
        <taxon>Imparidentia</taxon>
        <taxon>Neoheterodontei</taxon>
        <taxon>Myida</taxon>
        <taxon>Dreissenoidea</taxon>
        <taxon>Dreissenidae</taxon>
        <taxon>Dreissena</taxon>
    </lineage>
</organism>
<evidence type="ECO:0000313" key="2">
    <source>
        <dbReference type="Proteomes" id="UP000828390"/>
    </source>
</evidence>
<accession>A0A9D4C6R6</accession>
<gene>
    <name evidence="1" type="ORF">DPMN_061301</name>
</gene>
<keyword evidence="2" id="KW-1185">Reference proteome</keyword>
<evidence type="ECO:0000313" key="1">
    <source>
        <dbReference type="EMBL" id="KAH3718496.1"/>
    </source>
</evidence>
<comment type="caution">
    <text evidence="1">The sequence shown here is derived from an EMBL/GenBank/DDBJ whole genome shotgun (WGS) entry which is preliminary data.</text>
</comment>
<reference evidence="1" key="1">
    <citation type="journal article" date="2019" name="bioRxiv">
        <title>The Genome of the Zebra Mussel, Dreissena polymorpha: A Resource for Invasive Species Research.</title>
        <authorList>
            <person name="McCartney M.A."/>
            <person name="Auch B."/>
            <person name="Kono T."/>
            <person name="Mallez S."/>
            <person name="Zhang Y."/>
            <person name="Obille A."/>
            <person name="Becker A."/>
            <person name="Abrahante J.E."/>
            <person name="Garbe J."/>
            <person name="Badalamenti J.P."/>
            <person name="Herman A."/>
            <person name="Mangelson H."/>
            <person name="Liachko I."/>
            <person name="Sullivan S."/>
            <person name="Sone E.D."/>
            <person name="Koren S."/>
            <person name="Silverstein K.A.T."/>
            <person name="Beckman K.B."/>
            <person name="Gohl D.M."/>
        </authorList>
    </citation>
    <scope>NUCLEOTIDE SEQUENCE</scope>
    <source>
        <strain evidence="1">Duluth1</strain>
        <tissue evidence="1">Whole animal</tissue>
    </source>
</reference>
<dbReference type="AlphaFoldDB" id="A0A9D4C6R6"/>
<sequence length="77" mass="8614">MFSAWLLLVQQLQKLPFHNYNGLVDADYKFIQTEKGSNGSAADAKVSNNSELKETIDKGVLNLRDPEQTYAVLYCCG</sequence>
<reference evidence="1" key="2">
    <citation type="submission" date="2020-11" db="EMBL/GenBank/DDBJ databases">
        <authorList>
            <person name="McCartney M.A."/>
            <person name="Auch B."/>
            <person name="Kono T."/>
            <person name="Mallez S."/>
            <person name="Becker A."/>
            <person name="Gohl D.M."/>
            <person name="Silverstein K.A.T."/>
            <person name="Koren S."/>
            <person name="Bechman K.B."/>
            <person name="Herman A."/>
            <person name="Abrahante J.E."/>
            <person name="Garbe J."/>
        </authorList>
    </citation>
    <scope>NUCLEOTIDE SEQUENCE</scope>
    <source>
        <strain evidence="1">Duluth1</strain>
        <tissue evidence="1">Whole animal</tissue>
    </source>
</reference>
<name>A0A9D4C6R6_DREPO</name>
<proteinExistence type="predicted"/>
<dbReference type="EMBL" id="JAIWYP010000013">
    <property type="protein sequence ID" value="KAH3718496.1"/>
    <property type="molecule type" value="Genomic_DNA"/>
</dbReference>
<protein>
    <submittedName>
        <fullName evidence="1">Uncharacterized protein</fullName>
    </submittedName>
</protein>
<dbReference type="Proteomes" id="UP000828390">
    <property type="component" value="Unassembled WGS sequence"/>
</dbReference>